<keyword evidence="3" id="KW-1185">Reference proteome</keyword>
<evidence type="ECO:0000313" key="3">
    <source>
        <dbReference type="Proteomes" id="UP000595437"/>
    </source>
</evidence>
<protein>
    <submittedName>
        <fullName evidence="2">Uncharacterized protein</fullName>
    </submittedName>
</protein>
<reference evidence="3" key="1">
    <citation type="submission" date="2021-01" db="EMBL/GenBank/DDBJ databases">
        <title>Caligus Genome Assembly.</title>
        <authorList>
            <person name="Gallardo-Escarate C."/>
        </authorList>
    </citation>
    <scope>NUCLEOTIDE SEQUENCE [LARGE SCALE GENOMIC DNA]</scope>
</reference>
<dbReference type="AlphaFoldDB" id="A0A7T8H220"/>
<evidence type="ECO:0000313" key="2">
    <source>
        <dbReference type="EMBL" id="QQP42092.1"/>
    </source>
</evidence>
<dbReference type="GO" id="GO:0005634">
    <property type="term" value="C:nucleus"/>
    <property type="evidence" value="ECO:0007669"/>
    <property type="project" value="UniProtKB-SubCell"/>
</dbReference>
<evidence type="ECO:0000256" key="1">
    <source>
        <dbReference type="ARBA" id="ARBA00004123"/>
    </source>
</evidence>
<sequence>MSEQHNNRNKIAGLLFAGITPTEIAFTLNVSRPTIYDVKCQERPRGQQDLERMPGSDWKPILNCKDVKTAVEAEPTKSMAAHAKDMGV</sequence>
<dbReference type="Proteomes" id="UP000595437">
    <property type="component" value="Chromosome 11"/>
</dbReference>
<feature type="non-terminal residue" evidence="2">
    <location>
        <position position="88"/>
    </location>
</feature>
<accession>A0A7T8H220</accession>
<proteinExistence type="predicted"/>
<dbReference type="EMBL" id="CP045900">
    <property type="protein sequence ID" value="QQP42092.1"/>
    <property type="molecule type" value="Genomic_DNA"/>
</dbReference>
<dbReference type="SUPFAM" id="SSF46689">
    <property type="entry name" value="Homeodomain-like"/>
    <property type="match status" value="1"/>
</dbReference>
<name>A0A7T8H220_CALRO</name>
<organism evidence="2 3">
    <name type="scientific">Caligus rogercresseyi</name>
    <name type="common">Sea louse</name>
    <dbReference type="NCBI Taxonomy" id="217165"/>
    <lineage>
        <taxon>Eukaryota</taxon>
        <taxon>Metazoa</taxon>
        <taxon>Ecdysozoa</taxon>
        <taxon>Arthropoda</taxon>
        <taxon>Crustacea</taxon>
        <taxon>Multicrustacea</taxon>
        <taxon>Hexanauplia</taxon>
        <taxon>Copepoda</taxon>
        <taxon>Siphonostomatoida</taxon>
        <taxon>Caligidae</taxon>
        <taxon>Caligus</taxon>
    </lineage>
</organism>
<gene>
    <name evidence="2" type="ORF">FKW44_016647</name>
</gene>
<dbReference type="InterPro" id="IPR009057">
    <property type="entry name" value="Homeodomain-like_sf"/>
</dbReference>
<comment type="subcellular location">
    <subcellularLocation>
        <location evidence="1">Nucleus</location>
    </subcellularLocation>
</comment>